<dbReference type="AlphaFoldDB" id="A0AAD2FV65"/>
<reference evidence="2" key="1">
    <citation type="submission" date="2023-08" db="EMBL/GenBank/DDBJ databases">
        <authorList>
            <person name="Audoor S."/>
            <person name="Bilcke G."/>
        </authorList>
    </citation>
    <scope>NUCLEOTIDE SEQUENCE</scope>
</reference>
<name>A0AAD2FV65_9STRA</name>
<comment type="caution">
    <text evidence="2">The sequence shown here is derived from an EMBL/GenBank/DDBJ whole genome shotgun (WGS) entry which is preliminary data.</text>
</comment>
<feature type="compositionally biased region" description="Low complexity" evidence="1">
    <location>
        <begin position="259"/>
        <end position="276"/>
    </location>
</feature>
<gene>
    <name evidence="2" type="ORF">CYCCA115_LOCUS14786</name>
</gene>
<evidence type="ECO:0000313" key="3">
    <source>
        <dbReference type="Proteomes" id="UP001295423"/>
    </source>
</evidence>
<feature type="region of interest" description="Disordered" evidence="1">
    <location>
        <begin position="284"/>
        <end position="308"/>
    </location>
</feature>
<sequence>MTNMDCPAENATLSESSNHQRLDKASASVEVEVVVSGSQHQQEPQGEPQEQQPQQPMRSCLKRNKSKRKSNTNASANASANANANTHHHRVGFVEFITVSECLHHLDYTKKEYKGTWFTPKEMSKSREDYRDVLQHVGSLAAHLSQDEELCCTRGLEYKTPMGNKRREQNKRVAWQAVEREQYRQWDQGFKDEQALADEYQIATHHCVKKAILLAQQDRQAVLAQAKYYQMDGLSLGSSSSSSSLAALSIAEQTCKSTTSSSAHSRSSHNSLASGSPLFVTSKHHHGVAAATSGRRPVRSQGRVSRAA</sequence>
<evidence type="ECO:0000256" key="1">
    <source>
        <dbReference type="SAM" id="MobiDB-lite"/>
    </source>
</evidence>
<dbReference type="Proteomes" id="UP001295423">
    <property type="component" value="Unassembled WGS sequence"/>
</dbReference>
<organism evidence="2 3">
    <name type="scientific">Cylindrotheca closterium</name>
    <dbReference type="NCBI Taxonomy" id="2856"/>
    <lineage>
        <taxon>Eukaryota</taxon>
        <taxon>Sar</taxon>
        <taxon>Stramenopiles</taxon>
        <taxon>Ochrophyta</taxon>
        <taxon>Bacillariophyta</taxon>
        <taxon>Bacillariophyceae</taxon>
        <taxon>Bacillariophycidae</taxon>
        <taxon>Bacillariales</taxon>
        <taxon>Bacillariaceae</taxon>
        <taxon>Cylindrotheca</taxon>
    </lineage>
</organism>
<keyword evidence="3" id="KW-1185">Reference proteome</keyword>
<feature type="region of interest" description="Disordered" evidence="1">
    <location>
        <begin position="259"/>
        <end position="278"/>
    </location>
</feature>
<feature type="compositionally biased region" description="Low complexity" evidence="1">
    <location>
        <begin position="25"/>
        <end position="56"/>
    </location>
</feature>
<proteinExistence type="predicted"/>
<feature type="region of interest" description="Disordered" evidence="1">
    <location>
        <begin position="1"/>
        <end position="84"/>
    </location>
</feature>
<evidence type="ECO:0000313" key="2">
    <source>
        <dbReference type="EMBL" id="CAJ1954191.1"/>
    </source>
</evidence>
<protein>
    <submittedName>
        <fullName evidence="2">Uncharacterized protein</fullName>
    </submittedName>
</protein>
<accession>A0AAD2FV65</accession>
<feature type="compositionally biased region" description="Low complexity" evidence="1">
    <location>
        <begin position="71"/>
        <end position="84"/>
    </location>
</feature>
<dbReference type="EMBL" id="CAKOGP040001858">
    <property type="protein sequence ID" value="CAJ1954191.1"/>
    <property type="molecule type" value="Genomic_DNA"/>
</dbReference>
<feature type="compositionally biased region" description="Basic residues" evidence="1">
    <location>
        <begin position="60"/>
        <end position="70"/>
    </location>
</feature>